<evidence type="ECO:0000256" key="7">
    <source>
        <dbReference type="ARBA" id="ARBA00022898"/>
    </source>
</evidence>
<evidence type="ECO:0000256" key="3">
    <source>
        <dbReference type="ARBA" id="ARBA00006904"/>
    </source>
</evidence>
<dbReference type="FunFam" id="3.90.1150.10:FF:000006">
    <property type="entry name" value="Phosphoserine aminotransferase"/>
    <property type="match status" value="1"/>
</dbReference>
<dbReference type="UniPathway" id="UPA00244">
    <property type="reaction ID" value="UER00311"/>
</dbReference>
<proteinExistence type="inferred from homology"/>
<comment type="subunit">
    <text evidence="12">Homodimer.</text>
</comment>
<gene>
    <name evidence="12" type="primary">serC</name>
    <name evidence="14" type="ORF">EZJ58_2346</name>
</gene>
<evidence type="ECO:0000256" key="10">
    <source>
        <dbReference type="ARBA" id="ARBA00047630"/>
    </source>
</evidence>
<feature type="binding site" evidence="12">
    <location>
        <position position="184"/>
    </location>
    <ligand>
        <name>pyridoxal 5'-phosphate</name>
        <dbReference type="ChEBI" id="CHEBI:597326"/>
    </ligand>
</feature>
<feature type="binding site" evidence="12">
    <location>
        <begin position="269"/>
        <end position="270"/>
    </location>
    <ligand>
        <name>pyridoxal 5'-phosphate</name>
        <dbReference type="ChEBI" id="CHEBI:597326"/>
    </ligand>
</feature>
<dbReference type="PANTHER" id="PTHR43247">
    <property type="entry name" value="PHOSPHOSERINE AMINOTRANSFERASE"/>
    <property type="match status" value="1"/>
</dbReference>
<dbReference type="GO" id="GO:0004648">
    <property type="term" value="F:O-phospho-L-serine:2-oxoglutarate aminotransferase activity"/>
    <property type="evidence" value="ECO:0007669"/>
    <property type="project" value="UniProtKB-UniRule"/>
</dbReference>
<dbReference type="EMBL" id="SJOI01000001">
    <property type="protein sequence ID" value="TCL04234.1"/>
    <property type="molecule type" value="Genomic_DNA"/>
</dbReference>
<dbReference type="HAMAP" id="MF_00160">
    <property type="entry name" value="SerC_aminotrans_5"/>
    <property type="match status" value="1"/>
</dbReference>
<evidence type="ECO:0000256" key="2">
    <source>
        <dbReference type="ARBA" id="ARBA00005099"/>
    </source>
</evidence>
<feature type="domain" description="Aminotransferase class V" evidence="13">
    <location>
        <begin position="37"/>
        <end position="379"/>
    </location>
</feature>
<keyword evidence="7 12" id="KW-0663">Pyridoxal phosphate</keyword>
<dbReference type="Gene3D" id="3.40.640.10">
    <property type="entry name" value="Type I PLP-dependent aspartate aminotransferase-like (Major domain)"/>
    <property type="match status" value="1"/>
</dbReference>
<dbReference type="InterPro" id="IPR015421">
    <property type="entry name" value="PyrdxlP-dep_Trfase_major"/>
</dbReference>
<feature type="binding site" evidence="12">
    <location>
        <begin position="107"/>
        <end position="108"/>
    </location>
    <ligand>
        <name>pyridoxal 5'-phosphate</name>
        <dbReference type="ChEBI" id="CHEBI:597326"/>
    </ligand>
</feature>
<comment type="pathway">
    <text evidence="1 12">Cofactor biosynthesis; pyridoxine 5'-phosphate biosynthesis; pyridoxine 5'-phosphate from D-erythrose 4-phosphate: step 3/5.</text>
</comment>
<dbReference type="InterPro" id="IPR015424">
    <property type="entry name" value="PyrdxlP-dep_Trfase"/>
</dbReference>
<comment type="function">
    <text evidence="12">Catalyzes the reversible conversion of 3-phosphohydroxypyruvate to phosphoserine and of 3-hydroxy-2-oxo-4-phosphonooxybutanoate to phosphohydroxythreonine.</text>
</comment>
<dbReference type="Proteomes" id="UP000294555">
    <property type="component" value="Unassembled WGS sequence"/>
</dbReference>
<keyword evidence="12" id="KW-0963">Cytoplasm</keyword>
<keyword evidence="6 12" id="KW-0808">Transferase</keyword>
<dbReference type="PIRSF" id="PIRSF000525">
    <property type="entry name" value="SerC"/>
    <property type="match status" value="1"/>
</dbReference>
<comment type="cofactor">
    <cofactor evidence="12">
        <name>pyridoxal 5'-phosphate</name>
        <dbReference type="ChEBI" id="CHEBI:597326"/>
    </cofactor>
    <text evidence="12">Binds 1 pyridoxal phosphate per subunit.</text>
</comment>
<dbReference type="NCBIfam" id="NF009112">
    <property type="entry name" value="PRK12462.1"/>
    <property type="match status" value="1"/>
</dbReference>
<dbReference type="InterPro" id="IPR022278">
    <property type="entry name" value="Pser_aminoTfrase"/>
</dbReference>
<feature type="binding site" evidence="12">
    <location>
        <position position="204"/>
    </location>
    <ligand>
        <name>pyridoxal 5'-phosphate</name>
        <dbReference type="ChEBI" id="CHEBI:597326"/>
    </ligand>
</feature>
<comment type="catalytic activity">
    <reaction evidence="11 12">
        <text>O-phospho-L-serine + 2-oxoglutarate = 3-phosphooxypyruvate + L-glutamate</text>
        <dbReference type="Rhea" id="RHEA:14329"/>
        <dbReference type="ChEBI" id="CHEBI:16810"/>
        <dbReference type="ChEBI" id="CHEBI:18110"/>
        <dbReference type="ChEBI" id="CHEBI:29985"/>
        <dbReference type="ChEBI" id="CHEBI:57524"/>
        <dbReference type="EC" id="2.6.1.52"/>
    </reaction>
</comment>
<evidence type="ECO:0000256" key="8">
    <source>
        <dbReference type="ARBA" id="ARBA00023096"/>
    </source>
</evidence>
<dbReference type="UniPathway" id="UPA00135">
    <property type="reaction ID" value="UER00197"/>
</dbReference>
<reference evidence="14 15" key="1">
    <citation type="submission" date="2019-02" db="EMBL/GenBank/DDBJ databases">
        <title>Investigation of anaerobic lignin degradation for improved lignocellulosic biofuels.</title>
        <authorList>
            <person name="Deangelis K."/>
        </authorList>
    </citation>
    <scope>NUCLEOTIDE SEQUENCE [LARGE SCALE GENOMIC DNA]</scope>
    <source>
        <strain evidence="14 15">159R</strain>
    </source>
</reference>
<dbReference type="SUPFAM" id="SSF53383">
    <property type="entry name" value="PLP-dependent transferases"/>
    <property type="match status" value="1"/>
</dbReference>
<keyword evidence="5 12" id="KW-0028">Amino-acid biosynthesis</keyword>
<dbReference type="EC" id="2.6.1.52" evidence="12"/>
<dbReference type="GO" id="GO:0005737">
    <property type="term" value="C:cytoplasm"/>
    <property type="evidence" value="ECO:0007669"/>
    <property type="project" value="UniProtKB-SubCell"/>
</dbReference>
<keyword evidence="9 12" id="KW-0718">Serine biosynthesis</keyword>
<feature type="binding site" evidence="12">
    <location>
        <position position="227"/>
    </location>
    <ligand>
        <name>pyridoxal 5'-phosphate</name>
        <dbReference type="ChEBI" id="CHEBI:597326"/>
    </ligand>
</feature>
<keyword evidence="8 12" id="KW-0664">Pyridoxine biosynthesis</keyword>
<comment type="pathway">
    <text evidence="2 12">Amino-acid biosynthesis; L-serine biosynthesis; L-serine from 3-phospho-D-glycerate: step 2/3.</text>
</comment>
<comment type="similarity">
    <text evidence="3 12">Belongs to the class-V pyridoxal-phosphate-dependent aminotransferase family. SerC subfamily.</text>
</comment>
<comment type="caution">
    <text evidence="12">Lacks conserved residue(s) required for the propagation of feature annotation.</text>
</comment>
<keyword evidence="4 12" id="KW-0032">Aminotransferase</keyword>
<evidence type="ECO:0000256" key="5">
    <source>
        <dbReference type="ARBA" id="ARBA00022605"/>
    </source>
</evidence>
<comment type="catalytic activity">
    <reaction evidence="10 12">
        <text>4-(phosphooxy)-L-threonine + 2-oxoglutarate = (R)-3-hydroxy-2-oxo-4-phosphooxybutanoate + L-glutamate</text>
        <dbReference type="Rhea" id="RHEA:16573"/>
        <dbReference type="ChEBI" id="CHEBI:16810"/>
        <dbReference type="ChEBI" id="CHEBI:29985"/>
        <dbReference type="ChEBI" id="CHEBI:58452"/>
        <dbReference type="ChEBI" id="CHEBI:58538"/>
        <dbReference type="EC" id="2.6.1.52"/>
    </reaction>
</comment>
<sequence length="395" mass="43749">MHCVSCFSSGPLKIQSANYFDAGKNVIMPTNSHNALNFSGGPGALPESVLAQVQASIIEVPETGLSILGISHRSAWFESIVRETENNIRTLLGLPENYHILFLQGGATQQFSMVPMNMLRGKRHAAEYLDTGYWSRKVITEAMREGPVRVVWSGENCGYRHLPREDELSFSADAPYIHYVSNETVEGLQFHRILGRDDVPRVCDMSSDFLSKPCEADKFSLIYAHAQKNIGPAGVTIVLVRDSVVQSAGQNLPAFLDYRRHVDAHSNFNTPPVFAIYVVLLVTRWLLNDIGGVENMARINRGKADLLYSILDGSDDFYRGWGEARDRSAMNVSFNLPNADLERAFFTEAKAAGFSGLEGHRAIGGVRASIYNALSLGAVETLADFMQDFRHRSGR</sequence>
<evidence type="ECO:0000256" key="12">
    <source>
        <dbReference type="HAMAP-Rule" id="MF_00160"/>
    </source>
</evidence>
<feature type="modified residue" description="N6-(pyridoxal phosphate)lysine" evidence="12">
    <location>
        <position position="228"/>
    </location>
</feature>
<protein>
    <recommendedName>
        <fullName evidence="12">Phosphoserine aminotransferase</fullName>
        <ecNumber evidence="12">2.6.1.52</ecNumber>
    </recommendedName>
    <alternativeName>
        <fullName evidence="12">Phosphohydroxythreonine aminotransferase</fullName>
        <shortName evidence="12">PSAT</shortName>
    </alternativeName>
</protein>
<dbReference type="InterPro" id="IPR000192">
    <property type="entry name" value="Aminotrans_V_dom"/>
</dbReference>
<dbReference type="AlphaFoldDB" id="A0A4R1NA12"/>
<organism evidence="14 15">
    <name type="scientific">Sodalis ligni</name>
    <dbReference type="NCBI Taxonomy" id="2697027"/>
    <lineage>
        <taxon>Bacteria</taxon>
        <taxon>Pseudomonadati</taxon>
        <taxon>Pseudomonadota</taxon>
        <taxon>Gammaproteobacteria</taxon>
        <taxon>Enterobacterales</taxon>
        <taxon>Bruguierivoracaceae</taxon>
        <taxon>Sodalis</taxon>
    </lineage>
</organism>
<dbReference type="NCBIfam" id="NF003764">
    <property type="entry name" value="PRK05355.1"/>
    <property type="match status" value="1"/>
</dbReference>
<evidence type="ECO:0000256" key="9">
    <source>
        <dbReference type="ARBA" id="ARBA00023299"/>
    </source>
</evidence>
<name>A0A4R1NA12_9GAMM</name>
<dbReference type="Gene3D" id="3.90.1150.10">
    <property type="entry name" value="Aspartate Aminotransferase, domain 1"/>
    <property type="match status" value="1"/>
</dbReference>
<evidence type="ECO:0000256" key="6">
    <source>
        <dbReference type="ARBA" id="ARBA00022679"/>
    </source>
</evidence>
<dbReference type="GO" id="GO:0008615">
    <property type="term" value="P:pyridoxine biosynthetic process"/>
    <property type="evidence" value="ECO:0007669"/>
    <property type="project" value="UniProtKB-UniRule"/>
</dbReference>
<dbReference type="GO" id="GO:0006564">
    <property type="term" value="P:L-serine biosynthetic process"/>
    <property type="evidence" value="ECO:0007669"/>
    <property type="project" value="UniProtKB-UniRule"/>
</dbReference>
<dbReference type="FunFam" id="3.40.640.10:FF:000010">
    <property type="entry name" value="Phosphoserine aminotransferase"/>
    <property type="match status" value="1"/>
</dbReference>
<dbReference type="GO" id="GO:0030170">
    <property type="term" value="F:pyridoxal phosphate binding"/>
    <property type="evidence" value="ECO:0007669"/>
    <property type="project" value="UniProtKB-UniRule"/>
</dbReference>
<keyword evidence="15" id="KW-1185">Reference proteome</keyword>
<feature type="binding site" evidence="12">
    <location>
        <position position="134"/>
    </location>
    <ligand>
        <name>pyridoxal 5'-phosphate</name>
        <dbReference type="ChEBI" id="CHEBI:597326"/>
    </ligand>
</feature>
<evidence type="ECO:0000259" key="13">
    <source>
        <dbReference type="Pfam" id="PF00266"/>
    </source>
</evidence>
<dbReference type="PANTHER" id="PTHR43247:SF1">
    <property type="entry name" value="PHOSPHOSERINE AMINOTRANSFERASE"/>
    <property type="match status" value="1"/>
</dbReference>
<comment type="subcellular location">
    <subcellularLocation>
        <location evidence="12">Cytoplasm</location>
    </subcellularLocation>
</comment>
<dbReference type="Pfam" id="PF00266">
    <property type="entry name" value="Aminotran_5"/>
    <property type="match status" value="1"/>
</dbReference>
<evidence type="ECO:0000313" key="15">
    <source>
        <dbReference type="Proteomes" id="UP000294555"/>
    </source>
</evidence>
<evidence type="ECO:0000256" key="1">
    <source>
        <dbReference type="ARBA" id="ARBA00004915"/>
    </source>
</evidence>
<evidence type="ECO:0000256" key="4">
    <source>
        <dbReference type="ARBA" id="ARBA00022576"/>
    </source>
</evidence>
<comment type="caution">
    <text evidence="14">The sequence shown here is derived from an EMBL/GenBank/DDBJ whole genome shotgun (WGS) entry which is preliminary data.</text>
</comment>
<accession>A0A4R1NA12</accession>
<feature type="binding site" evidence="12">
    <location>
        <position position="73"/>
    </location>
    <ligand>
        <name>L-glutamate</name>
        <dbReference type="ChEBI" id="CHEBI:29985"/>
    </ligand>
</feature>
<evidence type="ECO:0000313" key="14">
    <source>
        <dbReference type="EMBL" id="TCL04234.1"/>
    </source>
</evidence>
<dbReference type="InterPro" id="IPR015422">
    <property type="entry name" value="PyrdxlP-dep_Trfase_small"/>
</dbReference>
<evidence type="ECO:0000256" key="11">
    <source>
        <dbReference type="ARBA" id="ARBA00049007"/>
    </source>
</evidence>